<accession>A0A426VC91</accession>
<dbReference type="OrthoDB" id="1757142at2"/>
<keyword evidence="4" id="KW-0812">Transmembrane</keyword>
<sequence>MEGGLLSVIVPCRNERDHIEAFCASVAAQQVPEGWTLEVLIADGLSDDGTRECLAALCARDARFVMIDNPGRIVSCGLNRCIERAQGRFIVRLDVHTVYAPDYLARCLDTWHATGADNVGGPWKAEGASGPNGRVQCAIAAAFQSRWVAGGARSRDLGYEGPVDTVYLGAWPRETFARFGGFDETLVRNQDDEHNLRIHKGGGRVWQSSTIRSTYYPRALVSDVFRQYRQYGYWKPFVMRKHGQAASIRHLVPGVFVGLWLALLLLTLGSLLWAASPWAPSTAPVMAAAGTYPSHGPWLAWIFAGLSAGLFVGLNLLYGLGVLLVSSLIATQQGRELMPYLPRVIAAYHVGYGLGSLRGWWDVIVKGRPDPAFGKLTRGPAR</sequence>
<comment type="caution">
    <text evidence="6">The sequence shown here is derived from an EMBL/GenBank/DDBJ whole genome shotgun (WGS) entry which is preliminary data.</text>
</comment>
<keyword evidence="2" id="KW-0328">Glycosyltransferase</keyword>
<gene>
    <name evidence="6" type="ORF">EIP75_10980</name>
</gene>
<dbReference type="AlphaFoldDB" id="A0A426VC91"/>
<comment type="similarity">
    <text evidence="1">Belongs to the glycosyltransferase 2 family.</text>
</comment>
<evidence type="ECO:0000256" key="3">
    <source>
        <dbReference type="ARBA" id="ARBA00022679"/>
    </source>
</evidence>
<organism evidence="6 7">
    <name type="scientific">Aquabacterium soli</name>
    <dbReference type="NCBI Taxonomy" id="2493092"/>
    <lineage>
        <taxon>Bacteria</taxon>
        <taxon>Pseudomonadati</taxon>
        <taxon>Pseudomonadota</taxon>
        <taxon>Betaproteobacteria</taxon>
        <taxon>Burkholderiales</taxon>
        <taxon>Aquabacterium</taxon>
    </lineage>
</organism>
<dbReference type="PANTHER" id="PTHR43179:SF12">
    <property type="entry name" value="GALACTOFURANOSYLTRANSFERASE GLFT2"/>
    <property type="match status" value="1"/>
</dbReference>
<reference evidence="6 7" key="1">
    <citation type="submission" date="2018-12" db="EMBL/GenBank/DDBJ databases">
        <title>The whole draft genome of Aquabacterium sp. SJQ9.</title>
        <authorList>
            <person name="Sun L."/>
            <person name="Gao X."/>
            <person name="Chen W."/>
            <person name="Huang K."/>
        </authorList>
    </citation>
    <scope>NUCLEOTIDE SEQUENCE [LARGE SCALE GENOMIC DNA]</scope>
    <source>
        <strain evidence="6 7">SJQ9</strain>
    </source>
</reference>
<keyword evidence="3 6" id="KW-0808">Transferase</keyword>
<protein>
    <submittedName>
        <fullName evidence="6">Glycosyltransferase family 2 protein</fullName>
    </submittedName>
</protein>
<dbReference type="Gene3D" id="3.90.550.10">
    <property type="entry name" value="Spore Coat Polysaccharide Biosynthesis Protein SpsA, Chain A"/>
    <property type="match status" value="1"/>
</dbReference>
<evidence type="ECO:0000313" key="6">
    <source>
        <dbReference type="EMBL" id="RRS04484.1"/>
    </source>
</evidence>
<feature type="domain" description="Glycosyltransferase 2-like" evidence="5">
    <location>
        <begin position="7"/>
        <end position="129"/>
    </location>
</feature>
<dbReference type="Pfam" id="PF00535">
    <property type="entry name" value="Glycos_transf_2"/>
    <property type="match status" value="1"/>
</dbReference>
<dbReference type="SUPFAM" id="SSF53448">
    <property type="entry name" value="Nucleotide-diphospho-sugar transferases"/>
    <property type="match status" value="1"/>
</dbReference>
<evidence type="ECO:0000259" key="5">
    <source>
        <dbReference type="Pfam" id="PF00535"/>
    </source>
</evidence>
<proteinExistence type="inferred from homology"/>
<dbReference type="GO" id="GO:0016757">
    <property type="term" value="F:glycosyltransferase activity"/>
    <property type="evidence" value="ECO:0007669"/>
    <property type="project" value="UniProtKB-KW"/>
</dbReference>
<dbReference type="CDD" id="cd02525">
    <property type="entry name" value="Succinoglycan_BP_ExoA"/>
    <property type="match status" value="1"/>
</dbReference>
<dbReference type="Proteomes" id="UP000269265">
    <property type="component" value="Unassembled WGS sequence"/>
</dbReference>
<keyword evidence="7" id="KW-1185">Reference proteome</keyword>
<feature type="transmembrane region" description="Helical" evidence="4">
    <location>
        <begin position="251"/>
        <end position="278"/>
    </location>
</feature>
<feature type="transmembrane region" description="Helical" evidence="4">
    <location>
        <begin position="298"/>
        <end position="325"/>
    </location>
</feature>
<dbReference type="EMBL" id="RSED01000007">
    <property type="protein sequence ID" value="RRS04484.1"/>
    <property type="molecule type" value="Genomic_DNA"/>
</dbReference>
<keyword evidence="4" id="KW-1133">Transmembrane helix</keyword>
<evidence type="ECO:0000256" key="2">
    <source>
        <dbReference type="ARBA" id="ARBA00022676"/>
    </source>
</evidence>
<name>A0A426VC91_9BURK</name>
<evidence type="ECO:0000256" key="4">
    <source>
        <dbReference type="SAM" id="Phobius"/>
    </source>
</evidence>
<evidence type="ECO:0000256" key="1">
    <source>
        <dbReference type="ARBA" id="ARBA00006739"/>
    </source>
</evidence>
<keyword evidence="4" id="KW-0472">Membrane</keyword>
<dbReference type="InterPro" id="IPR001173">
    <property type="entry name" value="Glyco_trans_2-like"/>
</dbReference>
<dbReference type="PANTHER" id="PTHR43179">
    <property type="entry name" value="RHAMNOSYLTRANSFERASE WBBL"/>
    <property type="match status" value="1"/>
</dbReference>
<evidence type="ECO:0000313" key="7">
    <source>
        <dbReference type="Proteomes" id="UP000269265"/>
    </source>
</evidence>
<dbReference type="InterPro" id="IPR029044">
    <property type="entry name" value="Nucleotide-diphossugar_trans"/>
</dbReference>